<dbReference type="Pfam" id="PF00155">
    <property type="entry name" value="Aminotran_1_2"/>
    <property type="match status" value="1"/>
</dbReference>
<evidence type="ECO:0000313" key="9">
    <source>
        <dbReference type="Proteomes" id="UP001319870"/>
    </source>
</evidence>
<evidence type="ECO:0000256" key="6">
    <source>
        <dbReference type="SAM" id="MobiDB-lite"/>
    </source>
</evidence>
<keyword evidence="9" id="KW-1185">Reference proteome</keyword>
<dbReference type="Pfam" id="PF00392">
    <property type="entry name" value="GntR"/>
    <property type="match status" value="1"/>
</dbReference>
<dbReference type="SUPFAM" id="SSF46785">
    <property type="entry name" value="Winged helix' DNA-binding domain"/>
    <property type="match status" value="1"/>
</dbReference>
<dbReference type="PRINTS" id="PR00035">
    <property type="entry name" value="HTHGNTR"/>
</dbReference>
<dbReference type="CDD" id="cd00609">
    <property type="entry name" value="AAT_like"/>
    <property type="match status" value="1"/>
</dbReference>
<dbReference type="RefSeq" id="WP_225563641.1">
    <property type="nucleotide sequence ID" value="NZ_JAIXCQ010000001.1"/>
</dbReference>
<dbReference type="InterPro" id="IPR015421">
    <property type="entry name" value="PyrdxlP-dep_Trfase_major"/>
</dbReference>
<evidence type="ECO:0000256" key="5">
    <source>
        <dbReference type="ARBA" id="ARBA00023163"/>
    </source>
</evidence>
<keyword evidence="5" id="KW-0804">Transcription</keyword>
<name>A0ABS7ZA33_9MICO</name>
<dbReference type="InterPro" id="IPR036388">
    <property type="entry name" value="WH-like_DNA-bd_sf"/>
</dbReference>
<evidence type="ECO:0000259" key="7">
    <source>
        <dbReference type="PROSITE" id="PS50949"/>
    </source>
</evidence>
<evidence type="ECO:0000313" key="8">
    <source>
        <dbReference type="EMBL" id="MCA5891917.1"/>
    </source>
</evidence>
<gene>
    <name evidence="8" type="ORF">LEP48_00950</name>
</gene>
<comment type="similarity">
    <text evidence="1">In the C-terminal section; belongs to the class-I pyridoxal-phosphate-dependent aminotransferase family.</text>
</comment>
<dbReference type="InterPro" id="IPR036390">
    <property type="entry name" value="WH_DNA-bd_sf"/>
</dbReference>
<dbReference type="InterPro" id="IPR015424">
    <property type="entry name" value="PyrdxlP-dep_Trfase"/>
</dbReference>
<dbReference type="Gene3D" id="3.40.640.10">
    <property type="entry name" value="Type I PLP-dependent aspartate aminotransferase-like (Major domain)"/>
    <property type="match status" value="1"/>
</dbReference>
<evidence type="ECO:0000256" key="2">
    <source>
        <dbReference type="ARBA" id="ARBA00022898"/>
    </source>
</evidence>
<organism evidence="8 9">
    <name type="scientific">Isoptericola luteus</name>
    <dbReference type="NCBI Taxonomy" id="2879484"/>
    <lineage>
        <taxon>Bacteria</taxon>
        <taxon>Bacillati</taxon>
        <taxon>Actinomycetota</taxon>
        <taxon>Actinomycetes</taxon>
        <taxon>Micrococcales</taxon>
        <taxon>Promicromonosporaceae</taxon>
        <taxon>Isoptericola</taxon>
    </lineage>
</organism>
<dbReference type="PANTHER" id="PTHR46577:SF1">
    <property type="entry name" value="HTH-TYPE TRANSCRIPTIONAL REGULATORY PROTEIN GABR"/>
    <property type="match status" value="1"/>
</dbReference>
<keyword evidence="8" id="KW-0808">Transferase</keyword>
<dbReference type="GO" id="GO:0008483">
    <property type="term" value="F:transaminase activity"/>
    <property type="evidence" value="ECO:0007669"/>
    <property type="project" value="UniProtKB-KW"/>
</dbReference>
<dbReference type="InterPro" id="IPR000524">
    <property type="entry name" value="Tscrpt_reg_HTH_GntR"/>
</dbReference>
<dbReference type="SUPFAM" id="SSF53383">
    <property type="entry name" value="PLP-dependent transferases"/>
    <property type="match status" value="1"/>
</dbReference>
<dbReference type="SMART" id="SM00345">
    <property type="entry name" value="HTH_GNTR"/>
    <property type="match status" value="1"/>
</dbReference>
<evidence type="ECO:0000256" key="1">
    <source>
        <dbReference type="ARBA" id="ARBA00005384"/>
    </source>
</evidence>
<dbReference type="PANTHER" id="PTHR46577">
    <property type="entry name" value="HTH-TYPE TRANSCRIPTIONAL REGULATORY PROTEIN GABR"/>
    <property type="match status" value="1"/>
</dbReference>
<keyword evidence="2" id="KW-0663">Pyridoxal phosphate</keyword>
<dbReference type="InterPro" id="IPR004839">
    <property type="entry name" value="Aminotransferase_I/II_large"/>
</dbReference>
<comment type="caution">
    <text evidence="8">The sequence shown here is derived from an EMBL/GenBank/DDBJ whole genome shotgun (WGS) entry which is preliminary data.</text>
</comment>
<sequence length="511" mass="52814">MTTLPDAVDGVTSKVARVAGLVRAMVHDGRLREGDPLPSTRSLAAELGLSRGTVTAAYEQLDGEGYVILRHGAVPRVAATLAGGRPAQSRREDRPAAVVGAVTPAGAAVVVDLQPGVPSVAAVSGREWRAAWRHAASLPMEAAYPDPAGEPALRSQVAAQLALSRGLAPDAGRVVVTGGTAEALSLVTEALAALPRTGGRPRVAVENPGYRAGRRAVASAGGVVVPVPVGDEGIDLAALDDAHTRERVDAVLVTPSHQYPLGPTMPVARRHELLAWAGAHGVLVVEDDYDSEFRHRGAPLPALAALDEGGVVVHVSSFSKVLDPRLRCGYLVLPAPDGTGAAAALRAARAARGATVSTVTQHALAHLMSTGAFRRHLARCRRDYRTRRRLVAETFDGVPGVRARALEGGLHAVLELEQIPAADLVARLAARGVVVAELQDYVVDGSGPVLNGVVLGYAPPSTAALRDALRTIEAELRRPVGQVGAGSGQQGGDPTPDARGVQPVRGGVVAR</sequence>
<dbReference type="Gene3D" id="1.10.10.10">
    <property type="entry name" value="Winged helix-like DNA-binding domain superfamily/Winged helix DNA-binding domain"/>
    <property type="match status" value="1"/>
</dbReference>
<dbReference type="Proteomes" id="UP001319870">
    <property type="component" value="Unassembled WGS sequence"/>
</dbReference>
<feature type="domain" description="HTH gntR-type" evidence="7">
    <location>
        <begin position="12"/>
        <end position="80"/>
    </location>
</feature>
<dbReference type="CDD" id="cd07377">
    <property type="entry name" value="WHTH_GntR"/>
    <property type="match status" value="1"/>
</dbReference>
<dbReference type="PROSITE" id="PS50949">
    <property type="entry name" value="HTH_GNTR"/>
    <property type="match status" value="1"/>
</dbReference>
<dbReference type="EMBL" id="JAIXCQ010000001">
    <property type="protein sequence ID" value="MCA5891917.1"/>
    <property type="molecule type" value="Genomic_DNA"/>
</dbReference>
<proteinExistence type="inferred from homology"/>
<feature type="region of interest" description="Disordered" evidence="6">
    <location>
        <begin position="481"/>
        <end position="511"/>
    </location>
</feature>
<keyword evidence="3" id="KW-0805">Transcription regulation</keyword>
<accession>A0ABS7ZA33</accession>
<evidence type="ECO:0000256" key="4">
    <source>
        <dbReference type="ARBA" id="ARBA00023125"/>
    </source>
</evidence>
<evidence type="ECO:0000256" key="3">
    <source>
        <dbReference type="ARBA" id="ARBA00023015"/>
    </source>
</evidence>
<dbReference type="InterPro" id="IPR051446">
    <property type="entry name" value="HTH_trans_reg/aminotransferase"/>
</dbReference>
<keyword evidence="8" id="KW-0032">Aminotransferase</keyword>
<reference evidence="8 9" key="1">
    <citation type="submission" date="2021-09" db="EMBL/GenBank/DDBJ databases">
        <title>Isoptericola luteus sp. nov., a novel bacterium isolated from Harbin, the capital city of Heilongjiang province.</title>
        <authorList>
            <person name="Li J."/>
        </authorList>
    </citation>
    <scope>NUCLEOTIDE SEQUENCE [LARGE SCALE GENOMIC DNA]</scope>
    <source>
        <strain evidence="8 9">NEAU-Y5</strain>
    </source>
</reference>
<keyword evidence="4" id="KW-0238">DNA-binding</keyword>
<protein>
    <submittedName>
        <fullName evidence="8">PLP-dependent aminotransferase family protein</fullName>
    </submittedName>
</protein>